<protein>
    <submittedName>
        <fullName evidence="1">Cop9 signalosome complex subunit 12</fullName>
    </submittedName>
</protein>
<keyword evidence="2" id="KW-1185">Reference proteome</keyword>
<name>A0ABR4PCR7_9HELO</name>
<dbReference type="InterPro" id="IPR045114">
    <property type="entry name" value="Csn12-like"/>
</dbReference>
<dbReference type="SMART" id="SM00753">
    <property type="entry name" value="PAM"/>
    <property type="match status" value="1"/>
</dbReference>
<dbReference type="EMBL" id="JBFCZG010000006">
    <property type="protein sequence ID" value="KAL3421111.1"/>
    <property type="molecule type" value="Genomic_DNA"/>
</dbReference>
<gene>
    <name evidence="1" type="ORF">PVAG01_07556</name>
</gene>
<dbReference type="Gene3D" id="1.10.10.10">
    <property type="entry name" value="Winged helix-like DNA-binding domain superfamily/Winged helix DNA-binding domain"/>
    <property type="match status" value="1"/>
</dbReference>
<proteinExistence type="predicted"/>
<organism evidence="1 2">
    <name type="scientific">Phlyctema vagabunda</name>
    <dbReference type="NCBI Taxonomy" id="108571"/>
    <lineage>
        <taxon>Eukaryota</taxon>
        <taxon>Fungi</taxon>
        <taxon>Dikarya</taxon>
        <taxon>Ascomycota</taxon>
        <taxon>Pezizomycotina</taxon>
        <taxon>Leotiomycetes</taxon>
        <taxon>Helotiales</taxon>
        <taxon>Dermateaceae</taxon>
        <taxon>Phlyctema</taxon>
    </lineage>
</organism>
<dbReference type="PANTHER" id="PTHR12732:SF8">
    <property type="entry name" value="NUCLEAR MRNA EXPORT PROTEIN THP1"/>
    <property type="match status" value="1"/>
</dbReference>
<dbReference type="InterPro" id="IPR036388">
    <property type="entry name" value="WH-like_DNA-bd_sf"/>
</dbReference>
<evidence type="ECO:0000313" key="1">
    <source>
        <dbReference type="EMBL" id="KAL3421111.1"/>
    </source>
</evidence>
<accession>A0ABR4PCR7</accession>
<comment type="caution">
    <text evidence="1">The sequence shown here is derived from an EMBL/GenBank/DDBJ whole genome shotgun (WGS) entry which is preliminary data.</text>
</comment>
<dbReference type="Proteomes" id="UP001629113">
    <property type="component" value="Unassembled WGS sequence"/>
</dbReference>
<dbReference type="PANTHER" id="PTHR12732">
    <property type="entry name" value="UNCHARACTERIZED PROTEASOME COMPONENT REGION PCI-CONTAINING"/>
    <property type="match status" value="1"/>
</dbReference>
<sequence>MAITDEFLTAILGFVRTKNALKLQDWLRVEPPLPEHYYKLAAELQTSFSNSNSLESYIEKRLPENRNARADDGDVWPGFLSFIKSYLEFWRDVNFEDLLQTHAQLTELANACITALSNATYGIVVLPTAIQLSAALAKLAITLDKRPDLTQKLRKVANMDQGGETRKSLVEGTAESIQRAFTMCLTERTSNRNGIGMDGQPEGKKIGIYSFANLVLKLLFQCHKTRLANQLFTNISQNSPPLSLYPASQRVTYLYYLGRFQFSNNHFYHAQRCLQAAYDQCHAQCISQRRMILIHLISSNLILGRFPSRDLVGRPEAQDIIERFLPIAKAIKDGDLVAFKDSLGPTGGNEEWFFKKGVFLPLMYRCEILVWRSLARKVFLLSYEASDDTNPRKAPTMDLSSMAAAAQLCQKVLQDRIKDNGDTTKPKQSKAVMDGTRKVLHILAPVTKRIPLSAHAGVIYGSLVPDTKEIEAVIASLVQQGLMHGFISHSQGKFAILGKKQRGGAIKAGFPNVWEVLKARATRDGKDVDIPGWVQTEIKAPMGGVVNLSGIARPVGSGQ</sequence>
<reference evidence="1 2" key="1">
    <citation type="submission" date="2024-06" db="EMBL/GenBank/DDBJ databases">
        <title>Complete genome of Phlyctema vagabunda strain 19-DSS-EL-015.</title>
        <authorList>
            <person name="Fiorenzani C."/>
        </authorList>
    </citation>
    <scope>NUCLEOTIDE SEQUENCE [LARGE SCALE GENOMIC DNA]</scope>
    <source>
        <strain evidence="1 2">19-DSS-EL-015</strain>
    </source>
</reference>
<evidence type="ECO:0000313" key="2">
    <source>
        <dbReference type="Proteomes" id="UP001629113"/>
    </source>
</evidence>